<gene>
    <name evidence="1" type="ORF">CD178_03148</name>
</gene>
<proteinExistence type="predicted"/>
<geneLocation type="plasmid" evidence="1 2">
    <name>unnamed1</name>
</geneLocation>
<name>A0A347WG99_9PROT</name>
<dbReference type="AlphaFoldDB" id="A0A347WG99"/>
<accession>A0A347WG99</accession>
<reference evidence="1 2" key="1">
    <citation type="submission" date="2017-08" db="EMBL/GenBank/DDBJ databases">
        <title>Complete genome sequence of Gluconacetobacter saccharivorans CV1 isolated from Fermented Vinegar.</title>
        <authorList>
            <person name="Kim S.-Y."/>
        </authorList>
    </citation>
    <scope>NUCLEOTIDE SEQUENCE [LARGE SCALE GENOMIC DNA]</scope>
    <source>
        <strain evidence="1 2">CV1</strain>
        <plasmid evidence="1 2">unnamed1</plasmid>
    </source>
</reference>
<keyword evidence="2" id="KW-1185">Reference proteome</keyword>
<dbReference type="KEGG" id="ksc:CD178_03148"/>
<organism evidence="1 2">
    <name type="scientific">Komagataeibacter saccharivorans</name>
    <dbReference type="NCBI Taxonomy" id="265959"/>
    <lineage>
        <taxon>Bacteria</taxon>
        <taxon>Pseudomonadati</taxon>
        <taxon>Pseudomonadota</taxon>
        <taxon>Alphaproteobacteria</taxon>
        <taxon>Acetobacterales</taxon>
        <taxon>Acetobacteraceae</taxon>
        <taxon>Komagataeibacter</taxon>
    </lineage>
</organism>
<dbReference type="EMBL" id="CP023037">
    <property type="protein sequence ID" value="AXY23892.1"/>
    <property type="molecule type" value="Genomic_DNA"/>
</dbReference>
<protein>
    <submittedName>
        <fullName evidence="1">Uncharacterized protein</fullName>
    </submittedName>
</protein>
<evidence type="ECO:0000313" key="2">
    <source>
        <dbReference type="Proteomes" id="UP000264120"/>
    </source>
</evidence>
<sequence length="39" mass="4441">MVVGIERRLSMGWKWSDLTLLNDNSSKAFSGYHMVINLA</sequence>
<keyword evidence="1" id="KW-0614">Plasmid</keyword>
<evidence type="ECO:0000313" key="1">
    <source>
        <dbReference type="EMBL" id="AXY23892.1"/>
    </source>
</evidence>
<dbReference type="Proteomes" id="UP000264120">
    <property type="component" value="Plasmid unnamed1"/>
</dbReference>